<evidence type="ECO:0000256" key="2">
    <source>
        <dbReference type="ARBA" id="ARBA00022801"/>
    </source>
</evidence>
<dbReference type="SUPFAM" id="SSF49303">
    <property type="entry name" value="beta-Galactosidase/glucuronidase domain"/>
    <property type="match status" value="1"/>
</dbReference>
<name>A0ABR8Y8L3_9BACT</name>
<dbReference type="InterPro" id="IPR006101">
    <property type="entry name" value="Glyco_hydro_2"/>
</dbReference>
<dbReference type="Pfam" id="PF16355">
    <property type="entry name" value="DUF4982"/>
    <property type="match status" value="1"/>
</dbReference>
<dbReference type="Proteomes" id="UP000620874">
    <property type="component" value="Unassembled WGS sequence"/>
</dbReference>
<dbReference type="Pfam" id="PF02836">
    <property type="entry name" value="Glyco_hydro_2_C"/>
    <property type="match status" value="1"/>
</dbReference>
<evidence type="ECO:0000313" key="11">
    <source>
        <dbReference type="Proteomes" id="UP000620874"/>
    </source>
</evidence>
<dbReference type="Pfam" id="PF18565">
    <property type="entry name" value="Glyco_hydro2_C5"/>
    <property type="match status" value="1"/>
</dbReference>
<keyword evidence="2" id="KW-0378">Hydrolase</keyword>
<keyword evidence="3" id="KW-0326">Glycosidase</keyword>
<dbReference type="InterPro" id="IPR051913">
    <property type="entry name" value="GH2_Domain-Containing"/>
</dbReference>
<dbReference type="SUPFAM" id="SSF51445">
    <property type="entry name" value="(Trans)glycosidases"/>
    <property type="match status" value="1"/>
</dbReference>
<evidence type="ECO:0000256" key="1">
    <source>
        <dbReference type="ARBA" id="ARBA00007401"/>
    </source>
</evidence>
<dbReference type="Gene3D" id="2.60.120.260">
    <property type="entry name" value="Galactose-binding domain-like"/>
    <property type="match status" value="1"/>
</dbReference>
<feature type="domain" description="DUF4982" evidence="8">
    <location>
        <begin position="657"/>
        <end position="715"/>
    </location>
</feature>
<dbReference type="InterPro" id="IPR006103">
    <property type="entry name" value="Glyco_hydro_2_cat"/>
</dbReference>
<dbReference type="Pfam" id="PF00703">
    <property type="entry name" value="Glyco_hydro_2"/>
    <property type="match status" value="1"/>
</dbReference>
<comment type="similarity">
    <text evidence="1">Belongs to the glycosyl hydrolase 2 family.</text>
</comment>
<feature type="domain" description="Glycoside hydrolase family 2 immunoglobulin-like beta-sandwich" evidence="5">
    <location>
        <begin position="192"/>
        <end position="296"/>
    </location>
</feature>
<dbReference type="PROSITE" id="PS51257">
    <property type="entry name" value="PROKAR_LIPOPROTEIN"/>
    <property type="match status" value="1"/>
</dbReference>
<proteinExistence type="inferred from homology"/>
<dbReference type="SUPFAM" id="SSF49373">
    <property type="entry name" value="Invasin/intimin cell-adhesion fragments"/>
    <property type="match status" value="1"/>
</dbReference>
<feature type="signal peptide" evidence="4">
    <location>
        <begin position="1"/>
        <end position="19"/>
    </location>
</feature>
<accession>A0ABR8Y8L3</accession>
<organism evidence="10 11">
    <name type="scientific">Phocaeicola intestinalis</name>
    <dbReference type="NCBI Taxonomy" id="2762212"/>
    <lineage>
        <taxon>Bacteria</taxon>
        <taxon>Pseudomonadati</taxon>
        <taxon>Bacteroidota</taxon>
        <taxon>Bacteroidia</taxon>
        <taxon>Bacteroidales</taxon>
        <taxon>Bacteroidaceae</taxon>
        <taxon>Phocaeicola</taxon>
    </lineage>
</organism>
<evidence type="ECO:0000259" key="8">
    <source>
        <dbReference type="Pfam" id="PF16355"/>
    </source>
</evidence>
<dbReference type="InterPro" id="IPR008979">
    <property type="entry name" value="Galactose-bd-like_sf"/>
</dbReference>
<evidence type="ECO:0000259" key="5">
    <source>
        <dbReference type="Pfam" id="PF00703"/>
    </source>
</evidence>
<comment type="caution">
    <text evidence="10">The sequence shown here is derived from an EMBL/GenBank/DDBJ whole genome shotgun (WGS) entry which is preliminary data.</text>
</comment>
<evidence type="ECO:0000313" key="10">
    <source>
        <dbReference type="EMBL" id="MBD8040550.1"/>
    </source>
</evidence>
<dbReference type="Pfam" id="PF02837">
    <property type="entry name" value="Glyco_hydro_2_N"/>
    <property type="match status" value="1"/>
</dbReference>
<evidence type="ECO:0000259" key="7">
    <source>
        <dbReference type="Pfam" id="PF02837"/>
    </source>
</evidence>
<evidence type="ECO:0000259" key="6">
    <source>
        <dbReference type="Pfam" id="PF02836"/>
    </source>
</evidence>
<dbReference type="InterPro" id="IPR008964">
    <property type="entry name" value="Invasin/intimin_cell_adhesion"/>
</dbReference>
<dbReference type="InterPro" id="IPR023232">
    <property type="entry name" value="Glyco_hydro_2_AS"/>
</dbReference>
<dbReference type="PROSITE" id="PS00608">
    <property type="entry name" value="GLYCOSYL_HYDROL_F2_2"/>
    <property type="match status" value="1"/>
</dbReference>
<reference evidence="10 11" key="1">
    <citation type="submission" date="2020-08" db="EMBL/GenBank/DDBJ databases">
        <title>A Genomic Blueprint of the Chicken Gut Microbiome.</title>
        <authorList>
            <person name="Gilroy R."/>
            <person name="Ravi A."/>
            <person name="Getino M."/>
            <person name="Pursley I."/>
            <person name="Horton D.L."/>
            <person name="Alikhan N.-F."/>
            <person name="Baker D."/>
            <person name="Gharbi K."/>
            <person name="Hall N."/>
            <person name="Watson M."/>
            <person name="Adriaenssens E.M."/>
            <person name="Foster-Nyarko E."/>
            <person name="Jarju S."/>
            <person name="Secka A."/>
            <person name="Antonio M."/>
            <person name="Oren A."/>
            <person name="Chaudhuri R."/>
            <person name="La Ragione R.M."/>
            <person name="Hildebrand F."/>
            <person name="Pallen M.J."/>
        </authorList>
    </citation>
    <scope>NUCLEOTIDE SEQUENCE [LARGE SCALE GENOMIC DNA]</scope>
    <source>
        <strain evidence="10 11">Sa1CVN1</strain>
    </source>
</reference>
<dbReference type="InterPro" id="IPR006104">
    <property type="entry name" value="Glyco_hydro_2_N"/>
</dbReference>
<dbReference type="RefSeq" id="WP_191763980.1">
    <property type="nucleotide sequence ID" value="NZ_JACSPP010000023.1"/>
</dbReference>
<evidence type="ECO:0000259" key="9">
    <source>
        <dbReference type="Pfam" id="PF18565"/>
    </source>
</evidence>
<dbReference type="PANTHER" id="PTHR42732">
    <property type="entry name" value="BETA-GALACTOSIDASE"/>
    <property type="match status" value="1"/>
</dbReference>
<dbReference type="PRINTS" id="PR00132">
    <property type="entry name" value="GLHYDRLASE2"/>
</dbReference>
<dbReference type="InterPro" id="IPR013783">
    <property type="entry name" value="Ig-like_fold"/>
</dbReference>
<dbReference type="Gene3D" id="3.20.20.80">
    <property type="entry name" value="Glycosidases"/>
    <property type="match status" value="1"/>
</dbReference>
<keyword evidence="11" id="KW-1185">Reference proteome</keyword>
<feature type="chain" id="PRO_5045911711" evidence="4">
    <location>
        <begin position="20"/>
        <end position="835"/>
    </location>
</feature>
<protein>
    <submittedName>
        <fullName evidence="10">DUF4982 domain-containing protein</fullName>
    </submittedName>
</protein>
<dbReference type="Gene3D" id="2.60.40.10">
    <property type="entry name" value="Immunoglobulins"/>
    <property type="match status" value="3"/>
</dbReference>
<dbReference type="InterPro" id="IPR032311">
    <property type="entry name" value="DUF4982"/>
</dbReference>
<gene>
    <name evidence="10" type="ORF">H9625_08895</name>
</gene>
<feature type="domain" description="Glycosyl hydrolases family 2 sugar binding" evidence="7">
    <location>
        <begin position="88"/>
        <end position="182"/>
    </location>
</feature>
<dbReference type="InterPro" id="IPR040605">
    <property type="entry name" value="Glyco_hydro2_dom5"/>
</dbReference>
<dbReference type="SUPFAM" id="SSF49785">
    <property type="entry name" value="Galactose-binding domain-like"/>
    <property type="match status" value="1"/>
</dbReference>
<evidence type="ECO:0000256" key="3">
    <source>
        <dbReference type="ARBA" id="ARBA00023295"/>
    </source>
</evidence>
<dbReference type="EMBL" id="JACSPP010000023">
    <property type="protein sequence ID" value="MBD8040550.1"/>
    <property type="molecule type" value="Genomic_DNA"/>
</dbReference>
<dbReference type="InterPro" id="IPR017853">
    <property type="entry name" value="GH"/>
</dbReference>
<feature type="domain" description="Glycoside hydrolase family 2 catalytic" evidence="6">
    <location>
        <begin position="304"/>
        <end position="546"/>
    </location>
</feature>
<evidence type="ECO:0000256" key="4">
    <source>
        <dbReference type="SAM" id="SignalP"/>
    </source>
</evidence>
<sequence length="835" mass="94381">MVNRLVLFVSGICCMFFMACGTSPDVPRERIDFTEGWRFRLGDTPEAADADFVDEEWRMLNLPHDWAIEGDFSKDNPSGTGGGALPGGVGWYRKTFVPEKSDVDKKIRIVFDGVYMNSDVYLNGVLLGHRPYGYITFGYDLTPHLKWGEKNVLAVRVDNSEQPNSRWYSGCGIYRNVWLVKTASVHVGEWGTYVTTPVVNESEAVVNVQTIVFNETDASTQITVCSSLFDAENKCVAKADTLCTVGGGTDTITVQQLKVASPQLWGIEEPYLYTLVTELFDGDRCVDRYETPVGIRTFSFDAEKGFSLNGKPMKINGVCMHHDLGCLGAAVNIRAIERQLEILKEMGCNGIRCSHNPPAPELLDLCDRMGFIVMDEAFDMWRKKKTTHDYSRYFNEWHERDLRDFILRDRNHPSIFMWSIGNEVLEQWSHADADTLSLEEANLILNFGHSKDMLAKDGEMSVNSLLTKKLADIVKQLDPTRPVTAGCNEPNPFNHLFRSEALDIIGYNYHNVNVPDVPANFPGKPFIITESNSALATRGYYRMPSDKVYIWPERWDKPFTDSSYSCSSYDNCHVPWGNTHEETIKLIRDNDFISGQYLWTGFDYIGEPTPFGWPARSSYFGVVDLAGFPKDAYYLYQSEWSDKQVLHLFPHWNWKEGQDVDMWCYYNNADEVELFVNGKSQGVRSKTPDCLHTVWRVRFEPGSVKVVARKAGKIVGEKELRTAGEPARIRLTPDRSQLAADGKDLSFITVEILDKDGNLCPNADNLVNFNVKGDAFIAGVDNGNPISMERFKDTKRRAFYGKCLVVVQNKGKKGMVHLMAMSDGLQPADVEIVID</sequence>
<dbReference type="InterPro" id="IPR006102">
    <property type="entry name" value="Ig-like_GH2"/>
</dbReference>
<dbReference type="PANTHER" id="PTHR42732:SF1">
    <property type="entry name" value="BETA-MANNOSIDASE"/>
    <property type="match status" value="1"/>
</dbReference>
<feature type="domain" description="Glycoside hydrolase family 2" evidence="9">
    <location>
        <begin position="729"/>
        <end position="831"/>
    </location>
</feature>
<dbReference type="InterPro" id="IPR036156">
    <property type="entry name" value="Beta-gal/glucu_dom_sf"/>
</dbReference>
<keyword evidence="4" id="KW-0732">Signal</keyword>